<dbReference type="EMBL" id="QEAM01000272">
    <property type="protein sequence ID" value="TPX42427.1"/>
    <property type="molecule type" value="Genomic_DNA"/>
</dbReference>
<protein>
    <submittedName>
        <fullName evidence="2">Uncharacterized protein</fullName>
    </submittedName>
</protein>
<reference evidence="2 3" key="1">
    <citation type="journal article" date="2019" name="Sci. Rep.">
        <title>Comparative genomics of chytrid fungi reveal insights into the obligate biotrophic and pathogenic lifestyle of Synchytrium endobioticum.</title>
        <authorList>
            <person name="van de Vossenberg B.T.L.H."/>
            <person name="Warris S."/>
            <person name="Nguyen H.D.T."/>
            <person name="van Gent-Pelzer M.P.E."/>
            <person name="Joly D.L."/>
            <person name="van de Geest H.C."/>
            <person name="Bonants P.J.M."/>
            <person name="Smith D.S."/>
            <person name="Levesque C.A."/>
            <person name="van der Lee T.A.J."/>
        </authorList>
    </citation>
    <scope>NUCLEOTIDE SEQUENCE [LARGE SCALE GENOMIC DNA]</scope>
    <source>
        <strain evidence="2 3">LEV6574</strain>
    </source>
</reference>
<sequence length="428" mass="46326">MEPTSSSPIPMERDNNSASNNATLETSPSDSSSPSPPTTTNPVSLNSVAEWKQSEEGSTTSVEASKGAVTDGSSASTEGVLSQVGDAVVESQYARSSSLHESLDVQDDASVDWGGVRGEPQGQGHDDRDTGEESIGANDQVRDCEPVAVSKAEIPPPESQQHVRPRFRKPVTPKPIKLRHRPSQKEEDFTCTVGSSNVFSTFKSSARPHQPCRKRAPVRGSTIQSLSIAYKAQRGEHQHGDTIKAINLQIINSCNRQHEGKSNESIFAMKRVENAPRPATVDINSQVETGNENRGIDKLLWMHDVTSMREVDHNHHDDDNDNDNDDVCVPALKIGVSTLSPCDHAPKPIRLRYDTYLSMVPIRQQQDDDKAVKQNPRARKAMVDVLGSGITGCSLHSTSTSAKKRANVDKADMVAGPGTTLSVVNVGL</sequence>
<feature type="region of interest" description="Disordered" evidence="1">
    <location>
        <begin position="93"/>
        <end position="142"/>
    </location>
</feature>
<accession>A0A507CTD9</accession>
<organism evidence="2 3">
    <name type="scientific">Synchytrium endobioticum</name>
    <dbReference type="NCBI Taxonomy" id="286115"/>
    <lineage>
        <taxon>Eukaryota</taxon>
        <taxon>Fungi</taxon>
        <taxon>Fungi incertae sedis</taxon>
        <taxon>Chytridiomycota</taxon>
        <taxon>Chytridiomycota incertae sedis</taxon>
        <taxon>Chytridiomycetes</taxon>
        <taxon>Synchytriales</taxon>
        <taxon>Synchytriaceae</taxon>
        <taxon>Synchytrium</taxon>
    </lineage>
</organism>
<feature type="compositionally biased region" description="Low complexity" evidence="1">
    <location>
        <begin position="23"/>
        <end position="33"/>
    </location>
</feature>
<evidence type="ECO:0000313" key="3">
    <source>
        <dbReference type="Proteomes" id="UP000320475"/>
    </source>
</evidence>
<comment type="caution">
    <text evidence="2">The sequence shown here is derived from an EMBL/GenBank/DDBJ whole genome shotgun (WGS) entry which is preliminary data.</text>
</comment>
<feature type="compositionally biased region" description="Polar residues" evidence="1">
    <location>
        <begin position="71"/>
        <end position="80"/>
    </location>
</feature>
<evidence type="ECO:0000256" key="1">
    <source>
        <dbReference type="SAM" id="MobiDB-lite"/>
    </source>
</evidence>
<dbReference type="AlphaFoldDB" id="A0A507CTD9"/>
<feature type="region of interest" description="Disordered" evidence="1">
    <location>
        <begin position="1"/>
        <end position="81"/>
    </location>
</feature>
<proteinExistence type="predicted"/>
<dbReference type="VEuPathDB" id="FungiDB:SeMB42_g04948"/>
<gene>
    <name evidence="2" type="ORF">SeLEV6574_g05613</name>
</gene>
<evidence type="ECO:0000313" key="2">
    <source>
        <dbReference type="EMBL" id="TPX42427.1"/>
    </source>
</evidence>
<name>A0A507CTD9_9FUNG</name>
<dbReference type="Proteomes" id="UP000320475">
    <property type="component" value="Unassembled WGS sequence"/>
</dbReference>